<evidence type="ECO:0000256" key="1">
    <source>
        <dbReference type="SAM" id="Phobius"/>
    </source>
</evidence>
<feature type="transmembrane region" description="Helical" evidence="1">
    <location>
        <begin position="18"/>
        <end position="38"/>
    </location>
</feature>
<gene>
    <name evidence="2" type="ORF">Q7A36_35950</name>
</gene>
<protein>
    <submittedName>
        <fullName evidence="2">Uncharacterized protein</fullName>
    </submittedName>
</protein>
<keyword evidence="1" id="KW-0812">Transmembrane</keyword>
<organism evidence="2 3">
    <name type="scientific">Paracraurococcus lichenis</name>
    <dbReference type="NCBI Taxonomy" id="3064888"/>
    <lineage>
        <taxon>Bacteria</taxon>
        <taxon>Pseudomonadati</taxon>
        <taxon>Pseudomonadota</taxon>
        <taxon>Alphaproteobacteria</taxon>
        <taxon>Acetobacterales</taxon>
        <taxon>Roseomonadaceae</taxon>
        <taxon>Paracraurococcus</taxon>
    </lineage>
</organism>
<keyword evidence="1" id="KW-1133">Transmembrane helix</keyword>
<dbReference type="Proteomes" id="UP001243009">
    <property type="component" value="Unassembled WGS sequence"/>
</dbReference>
<proteinExistence type="predicted"/>
<keyword evidence="1" id="KW-0472">Membrane</keyword>
<dbReference type="RefSeq" id="WP_305108609.1">
    <property type="nucleotide sequence ID" value="NZ_JAUTWS010000119.1"/>
</dbReference>
<reference evidence="2 3" key="1">
    <citation type="submission" date="2023-08" db="EMBL/GenBank/DDBJ databases">
        <title>The draft genome sequence of Paracraurococcus sp. LOR1-02.</title>
        <authorList>
            <person name="Kingkaew E."/>
            <person name="Tanasupawat S."/>
        </authorList>
    </citation>
    <scope>NUCLEOTIDE SEQUENCE [LARGE SCALE GENOMIC DNA]</scope>
    <source>
        <strain evidence="2 3">LOR1-02</strain>
    </source>
</reference>
<sequence>MTRQPADPWARFETPRTLVVIVTTTAALFGALGVWVGYDIGSTPPQQIAFQTGAIQIALPAEARQ</sequence>
<keyword evidence="3" id="KW-1185">Reference proteome</keyword>
<accession>A0ABT9ECC8</accession>
<comment type="caution">
    <text evidence="2">The sequence shown here is derived from an EMBL/GenBank/DDBJ whole genome shotgun (WGS) entry which is preliminary data.</text>
</comment>
<name>A0ABT9ECC8_9PROT</name>
<evidence type="ECO:0000313" key="2">
    <source>
        <dbReference type="EMBL" id="MDO9713759.1"/>
    </source>
</evidence>
<evidence type="ECO:0000313" key="3">
    <source>
        <dbReference type="Proteomes" id="UP001243009"/>
    </source>
</evidence>
<dbReference type="EMBL" id="JAUTWS010000119">
    <property type="protein sequence ID" value="MDO9713759.1"/>
    <property type="molecule type" value="Genomic_DNA"/>
</dbReference>